<dbReference type="KEGG" id="pco:PHACADRAFT_202871"/>
<evidence type="ECO:0000313" key="1">
    <source>
        <dbReference type="EMBL" id="EKM48390.1"/>
    </source>
</evidence>
<name>K5VNW4_PHACS</name>
<dbReference type="EMBL" id="JH931103">
    <property type="protein sequence ID" value="EKM48390.1"/>
    <property type="molecule type" value="Genomic_DNA"/>
</dbReference>
<dbReference type="InParanoid" id="K5VNW4"/>
<organism evidence="1 2">
    <name type="scientific">Phanerochaete carnosa (strain HHB-10118-sp)</name>
    <name type="common">White-rot fungus</name>
    <name type="synonym">Peniophora carnosa</name>
    <dbReference type="NCBI Taxonomy" id="650164"/>
    <lineage>
        <taxon>Eukaryota</taxon>
        <taxon>Fungi</taxon>
        <taxon>Dikarya</taxon>
        <taxon>Basidiomycota</taxon>
        <taxon>Agaricomycotina</taxon>
        <taxon>Agaricomycetes</taxon>
        <taxon>Polyporales</taxon>
        <taxon>Phanerochaetaceae</taxon>
        <taxon>Phanerochaete</taxon>
    </lineage>
</organism>
<gene>
    <name evidence="1" type="ORF">PHACADRAFT_202871</name>
</gene>
<proteinExistence type="predicted"/>
<keyword evidence="2" id="KW-1185">Reference proteome</keyword>
<sequence length="72" mass="7488">MTPYRSSQCISSALSGSSATSGKTLFYGSASQEETFTLPLLHHAHDHVLKSSLFGSQIIPTASVTTVASTSA</sequence>
<protein>
    <submittedName>
        <fullName evidence="1">Uncharacterized protein</fullName>
    </submittedName>
</protein>
<dbReference type="RefSeq" id="XP_007403058.1">
    <property type="nucleotide sequence ID" value="XM_007402996.1"/>
</dbReference>
<dbReference type="HOGENOM" id="CLU_2723028_0_0_1"/>
<reference evidence="1 2" key="1">
    <citation type="journal article" date="2012" name="BMC Genomics">
        <title>Comparative genomics of the white-rot fungi, Phanerochaete carnosa and P. chrysosporium, to elucidate the genetic basis of the distinct wood types they colonize.</title>
        <authorList>
            <person name="Suzuki H."/>
            <person name="MacDonald J."/>
            <person name="Syed K."/>
            <person name="Salamov A."/>
            <person name="Hori C."/>
            <person name="Aerts A."/>
            <person name="Henrissat B."/>
            <person name="Wiebenga A."/>
            <person name="vanKuyk P.A."/>
            <person name="Barry K."/>
            <person name="Lindquist E."/>
            <person name="LaButti K."/>
            <person name="Lapidus A."/>
            <person name="Lucas S."/>
            <person name="Coutinho P."/>
            <person name="Gong Y."/>
            <person name="Samejima M."/>
            <person name="Mahadevan R."/>
            <person name="Abou-Zaid M."/>
            <person name="de Vries R.P."/>
            <person name="Igarashi K."/>
            <person name="Yadav J.S."/>
            <person name="Grigoriev I.V."/>
            <person name="Master E.R."/>
        </authorList>
    </citation>
    <scope>NUCLEOTIDE SEQUENCE [LARGE SCALE GENOMIC DNA]</scope>
    <source>
        <strain evidence="1 2">HHB-10118-sp</strain>
    </source>
</reference>
<dbReference type="Proteomes" id="UP000008370">
    <property type="component" value="Unassembled WGS sequence"/>
</dbReference>
<evidence type="ECO:0000313" key="2">
    <source>
        <dbReference type="Proteomes" id="UP000008370"/>
    </source>
</evidence>
<dbReference type="GeneID" id="18912010"/>
<dbReference type="AlphaFoldDB" id="K5VNW4"/>
<accession>K5VNW4</accession>